<name>W4QCB6_9BACI</name>
<dbReference type="InterPro" id="IPR004013">
    <property type="entry name" value="PHP_dom"/>
</dbReference>
<dbReference type="PANTHER" id="PTHR42924">
    <property type="entry name" value="EXONUCLEASE"/>
    <property type="match status" value="1"/>
</dbReference>
<dbReference type="SUPFAM" id="SSF89550">
    <property type="entry name" value="PHP domain-like"/>
    <property type="match status" value="1"/>
</dbReference>
<dbReference type="AlphaFoldDB" id="W4QCB6"/>
<sequence length="250" mass="28599">MKIDLHTHGKLSKKAEFTLEGFREHVLQAKENGLSGFALTEHFNTTNFEYIYDTLDAHYSYMSDYYDVEGLRVFPGMEVDIQEVGHILLIGKRQDIKEINKFLVPYRAKESFIPFDSLIAFVRPYHVLKIGAHPFREAKGLAHLDKGHLKQLDALDLNATDLYHQGLKMKMELVIFASELQLPVVAGSDTHQSLQFGSVYNDLREEVSTIQELKDVIMRNAYDIEISPCLKEKVKAARLVKKTLKKSLSV</sequence>
<dbReference type="GO" id="GO:0035312">
    <property type="term" value="F:5'-3' DNA exonuclease activity"/>
    <property type="evidence" value="ECO:0007669"/>
    <property type="project" value="TreeGrafter"/>
</dbReference>
<dbReference type="Gene3D" id="3.20.20.140">
    <property type="entry name" value="Metal-dependent hydrolases"/>
    <property type="match status" value="1"/>
</dbReference>
<dbReference type="PANTHER" id="PTHR42924:SF3">
    <property type="entry name" value="POLYMERASE_HISTIDINOL PHOSPHATASE N-TERMINAL DOMAIN-CONTAINING PROTEIN"/>
    <property type="match status" value="1"/>
</dbReference>
<protein>
    <recommendedName>
        <fullName evidence="1">PHP domain-containing protein</fullName>
    </recommendedName>
</protein>
<proteinExistence type="predicted"/>
<gene>
    <name evidence="2" type="ORF">JCM9152_963</name>
</gene>
<evidence type="ECO:0000313" key="2">
    <source>
        <dbReference type="EMBL" id="GAE29597.1"/>
    </source>
</evidence>
<evidence type="ECO:0000259" key="1">
    <source>
        <dbReference type="Pfam" id="PF02811"/>
    </source>
</evidence>
<dbReference type="InterPro" id="IPR052018">
    <property type="entry name" value="PHP_domain"/>
</dbReference>
<organism evidence="2 3">
    <name type="scientific">Halalkalibacter hemicellulosilyticusJCM 9152</name>
    <dbReference type="NCBI Taxonomy" id="1236971"/>
    <lineage>
        <taxon>Bacteria</taxon>
        <taxon>Bacillati</taxon>
        <taxon>Bacillota</taxon>
        <taxon>Bacilli</taxon>
        <taxon>Bacillales</taxon>
        <taxon>Bacillaceae</taxon>
        <taxon>Halalkalibacter</taxon>
    </lineage>
</organism>
<dbReference type="GO" id="GO:0004534">
    <property type="term" value="F:5'-3' RNA exonuclease activity"/>
    <property type="evidence" value="ECO:0007669"/>
    <property type="project" value="TreeGrafter"/>
</dbReference>
<dbReference type="STRING" id="1236971.JCM9152_963"/>
<dbReference type="RefSeq" id="WP_035341388.1">
    <property type="nucleotide sequence ID" value="NZ_BAUU01000005.1"/>
</dbReference>
<dbReference type="CDD" id="cd07432">
    <property type="entry name" value="PHP_HisPPase"/>
    <property type="match status" value="1"/>
</dbReference>
<feature type="domain" description="PHP" evidence="1">
    <location>
        <begin position="4"/>
        <end position="225"/>
    </location>
</feature>
<reference evidence="2" key="1">
    <citation type="journal article" date="2014" name="Genome Announc.">
        <title>Draft Genome Sequences of Three Alkaliphilic Bacillus Strains, Bacillus wakoensis JCM 9140T, Bacillus akibai JCM 9157T, and Bacillus hemicellulosilyticus JCM 9152T.</title>
        <authorList>
            <person name="Yuki M."/>
            <person name="Oshima K."/>
            <person name="Suda W."/>
            <person name="Oshida Y."/>
            <person name="Kitamura K."/>
            <person name="Iida T."/>
            <person name="Hattori M."/>
            <person name="Ohkuma M."/>
        </authorList>
    </citation>
    <scope>NUCLEOTIDE SEQUENCE [LARGE SCALE GENOMIC DNA]</scope>
    <source>
        <strain evidence="2">JCM 9152</strain>
    </source>
</reference>
<evidence type="ECO:0000313" key="3">
    <source>
        <dbReference type="Proteomes" id="UP000018895"/>
    </source>
</evidence>
<dbReference type="OrthoDB" id="9777619at2"/>
<comment type="caution">
    <text evidence="2">The sequence shown here is derived from an EMBL/GenBank/DDBJ whole genome shotgun (WGS) entry which is preliminary data.</text>
</comment>
<dbReference type="EMBL" id="BAUU01000005">
    <property type="protein sequence ID" value="GAE29597.1"/>
    <property type="molecule type" value="Genomic_DNA"/>
</dbReference>
<dbReference type="Pfam" id="PF02811">
    <property type="entry name" value="PHP"/>
    <property type="match status" value="1"/>
</dbReference>
<dbReference type="Proteomes" id="UP000018895">
    <property type="component" value="Unassembled WGS sequence"/>
</dbReference>
<accession>W4QCB6</accession>
<keyword evidence="3" id="KW-1185">Reference proteome</keyword>
<dbReference type="InterPro" id="IPR016195">
    <property type="entry name" value="Pol/histidinol_Pase-like"/>
</dbReference>